<dbReference type="InterPro" id="IPR057207">
    <property type="entry name" value="FBXL15_LRR"/>
</dbReference>
<evidence type="ECO:0000256" key="2">
    <source>
        <dbReference type="ARBA" id="ARBA00004906"/>
    </source>
</evidence>
<dbReference type="Pfam" id="PF25372">
    <property type="entry name" value="DUF7885"/>
    <property type="match status" value="3"/>
</dbReference>
<dbReference type="Gene3D" id="3.80.10.10">
    <property type="entry name" value="Ribonuclease Inhibitor"/>
    <property type="match status" value="3"/>
</dbReference>
<feature type="domain" description="F-box/LRR-repeat protein 15-like leucin rich repeat" evidence="7">
    <location>
        <begin position="334"/>
        <end position="423"/>
    </location>
</feature>
<dbReference type="InterPro" id="IPR032675">
    <property type="entry name" value="LRR_dom_sf"/>
</dbReference>
<dbReference type="SUPFAM" id="SSF81383">
    <property type="entry name" value="F-box domain"/>
    <property type="match status" value="1"/>
</dbReference>
<dbReference type="GO" id="GO:0019005">
    <property type="term" value="C:SCF ubiquitin ligase complex"/>
    <property type="evidence" value="ECO:0007669"/>
    <property type="project" value="TreeGrafter"/>
</dbReference>
<comment type="caution">
    <text evidence="8">The sequence shown here is derived from an EMBL/GenBank/DDBJ whole genome shotgun (WGS) entry which is preliminary data.</text>
</comment>
<sequence length="801" mass="85476">MVRFMHPRGRHLKNGTFPCPGESPRRAIITCSKLRALMGDLFGWLSRFKSESGWASQRRKKNPAGGCGEGGGVGHRKRRRAEEGGEEESKRVKKPRRFAGGRTLGGAGYPRELLASAAADTSGFPIFDLFFRALVRRHRCGARSSGHIMAALINCGGGDDDVCHGGPLCSNLAESSFFLSLAPHAGDMYWPRLKKTRVSVPPSIVEDDQEQRCSMDALPDECLFEILRRVDGRRERSISACVSKRWLTLLSNICSSEFPASCRTKGVEKHLPDLNESAQDVEEQTAADQIAECPRRCLEGKEATDVRLAAIAVSTGSCGGLSELLVRGSNTVRQVTDVGLAAIARGSPSLRVLSMWGCPSISDEGLIQIASNCPLLEKLDLSKCSSISDRGIIAVANKCPNLSYLLIESCQKIGNKGLQAIGHCCPNLKSISIVDSALVGDLGVASLVSSASSSIQKIKLQRLNVTDASLAVVGLHGRTVTDLVISSLQNVTERGFWVMGFAGGLQKLNSLTITSCGVTDLSLEAVAKGCPHLKQACLRRCFYLSDAGLKAFAAAAGALESLQLEECNRITLNGLVAAVLNCSGKFRALTLTRCMGIRDVNSDSELVSSCLSLRSLSIRQCPGFGDSSLAMVGKICPQLQHIDLGGLVGVTDRGLLPVIEDSNLELVKVNLSGCINLTDASVSALARQHGGSLQVLNLEGCGKVTDVSLLTVAEYCMQLEDLDVSRSSVTDNGVAALATSMVLNLQVLSLSGCSKISTRSLPHLSNLGQSLVGLSLQQCSSISSHAMASLQNKMWWCDILS</sequence>
<dbReference type="OrthoDB" id="550575at2759"/>
<dbReference type="PANTHER" id="PTHR13318">
    <property type="entry name" value="PARTNER OF PAIRED, ISOFORM B-RELATED"/>
    <property type="match status" value="1"/>
</dbReference>
<comment type="subcellular location">
    <subcellularLocation>
        <location evidence="1">Nucleus</location>
    </subcellularLocation>
</comment>
<proteinExistence type="predicted"/>
<feature type="region of interest" description="Disordered" evidence="6">
    <location>
        <begin position="55"/>
        <end position="104"/>
    </location>
</feature>
<feature type="domain" description="F-box/LRR-repeat protein 15-like leucin rich repeat" evidence="7">
    <location>
        <begin position="425"/>
        <end position="572"/>
    </location>
</feature>
<dbReference type="EMBL" id="NMUH01004940">
    <property type="protein sequence ID" value="MQM11316.1"/>
    <property type="molecule type" value="Genomic_DNA"/>
</dbReference>
<evidence type="ECO:0000313" key="8">
    <source>
        <dbReference type="EMBL" id="MQM11316.1"/>
    </source>
</evidence>
<dbReference type="FunFam" id="3.80.10.10:FF:000451">
    <property type="entry name" value="EIN3-binding F-box protein 1"/>
    <property type="match status" value="1"/>
</dbReference>
<evidence type="ECO:0000256" key="5">
    <source>
        <dbReference type="ARBA" id="ARBA00023242"/>
    </source>
</evidence>
<dbReference type="FunFam" id="3.80.10.10:FF:000595">
    <property type="entry name" value="EIN3-binding F-box protein 1"/>
    <property type="match status" value="1"/>
</dbReference>
<evidence type="ECO:0000313" key="9">
    <source>
        <dbReference type="Proteomes" id="UP000652761"/>
    </source>
</evidence>
<dbReference type="GO" id="GO:0031146">
    <property type="term" value="P:SCF-dependent proteasomal ubiquitin-dependent protein catabolic process"/>
    <property type="evidence" value="ECO:0007669"/>
    <property type="project" value="TreeGrafter"/>
</dbReference>
<evidence type="ECO:0000259" key="7">
    <source>
        <dbReference type="Pfam" id="PF25372"/>
    </source>
</evidence>
<dbReference type="InterPro" id="IPR006553">
    <property type="entry name" value="Leu-rich_rpt_Cys-con_subtyp"/>
</dbReference>
<evidence type="ECO:0000256" key="3">
    <source>
        <dbReference type="ARBA" id="ARBA00022745"/>
    </source>
</evidence>
<keyword evidence="4" id="KW-0833">Ubl conjugation pathway</keyword>
<feature type="compositionally biased region" description="Basic and acidic residues" evidence="6">
    <location>
        <begin position="80"/>
        <end position="90"/>
    </location>
</feature>
<dbReference type="PANTHER" id="PTHR13318:SF173">
    <property type="entry name" value="OS06G0605900 PROTEIN"/>
    <property type="match status" value="1"/>
</dbReference>
<dbReference type="SMART" id="SM00367">
    <property type="entry name" value="LRR_CC"/>
    <property type="match status" value="15"/>
</dbReference>
<accession>A0A843WU06</accession>
<evidence type="ECO:0000256" key="6">
    <source>
        <dbReference type="SAM" id="MobiDB-lite"/>
    </source>
</evidence>
<protein>
    <recommendedName>
        <fullName evidence="7">F-box/LRR-repeat protein 15-like leucin rich repeat domain-containing protein</fullName>
    </recommendedName>
</protein>
<dbReference type="Proteomes" id="UP000652761">
    <property type="component" value="Unassembled WGS sequence"/>
</dbReference>
<name>A0A843WU06_COLES</name>
<dbReference type="AlphaFoldDB" id="A0A843WU06"/>
<evidence type="ECO:0000256" key="4">
    <source>
        <dbReference type="ARBA" id="ARBA00022786"/>
    </source>
</evidence>
<dbReference type="GO" id="GO:0010105">
    <property type="term" value="P:negative regulation of ethylene-activated signaling pathway"/>
    <property type="evidence" value="ECO:0007669"/>
    <property type="project" value="UniProtKB-ARBA"/>
</dbReference>
<dbReference type="SUPFAM" id="SSF52047">
    <property type="entry name" value="RNI-like"/>
    <property type="match status" value="2"/>
</dbReference>
<organism evidence="8 9">
    <name type="scientific">Colocasia esculenta</name>
    <name type="common">Wild taro</name>
    <name type="synonym">Arum esculentum</name>
    <dbReference type="NCBI Taxonomy" id="4460"/>
    <lineage>
        <taxon>Eukaryota</taxon>
        <taxon>Viridiplantae</taxon>
        <taxon>Streptophyta</taxon>
        <taxon>Embryophyta</taxon>
        <taxon>Tracheophyta</taxon>
        <taxon>Spermatophyta</taxon>
        <taxon>Magnoliopsida</taxon>
        <taxon>Liliopsida</taxon>
        <taxon>Araceae</taxon>
        <taxon>Aroideae</taxon>
        <taxon>Colocasieae</taxon>
        <taxon>Colocasia</taxon>
    </lineage>
</organism>
<keyword evidence="5" id="KW-0539">Nucleus</keyword>
<dbReference type="GO" id="GO:0009873">
    <property type="term" value="P:ethylene-activated signaling pathway"/>
    <property type="evidence" value="ECO:0007669"/>
    <property type="project" value="UniProtKB-KW"/>
</dbReference>
<dbReference type="InterPro" id="IPR036047">
    <property type="entry name" value="F-box-like_dom_sf"/>
</dbReference>
<gene>
    <name evidence="8" type="ORF">Taro_044224</name>
</gene>
<feature type="domain" description="F-box/LRR-repeat protein 15-like leucin rich repeat" evidence="7">
    <location>
        <begin position="662"/>
        <end position="790"/>
    </location>
</feature>
<comment type="pathway">
    <text evidence="2">Protein modification; protein ubiquitination.</text>
</comment>
<evidence type="ECO:0000256" key="1">
    <source>
        <dbReference type="ARBA" id="ARBA00004123"/>
    </source>
</evidence>
<dbReference type="GO" id="GO:0005634">
    <property type="term" value="C:nucleus"/>
    <property type="evidence" value="ECO:0007669"/>
    <property type="project" value="UniProtKB-SubCell"/>
</dbReference>
<reference evidence="8" key="1">
    <citation type="submission" date="2017-07" db="EMBL/GenBank/DDBJ databases">
        <title>Taro Niue Genome Assembly and Annotation.</title>
        <authorList>
            <person name="Atibalentja N."/>
            <person name="Keating K."/>
            <person name="Fields C.J."/>
        </authorList>
    </citation>
    <scope>NUCLEOTIDE SEQUENCE</scope>
    <source>
        <strain evidence="8">Niue_2</strain>
        <tissue evidence="8">Leaf</tissue>
    </source>
</reference>
<dbReference type="FunFam" id="3.80.10.10:FF:000473">
    <property type="entry name" value="EIN3-binding F-box protein 1"/>
    <property type="match status" value="1"/>
</dbReference>
<keyword evidence="3" id="KW-0936">Ethylene signaling pathway</keyword>
<keyword evidence="9" id="KW-1185">Reference proteome</keyword>